<organism evidence="1 2">
    <name type="scientific">Halomonas urumqiensis</name>
    <dbReference type="NCBI Taxonomy" id="1684789"/>
    <lineage>
        <taxon>Bacteria</taxon>
        <taxon>Pseudomonadati</taxon>
        <taxon>Pseudomonadota</taxon>
        <taxon>Gammaproteobacteria</taxon>
        <taxon>Oceanospirillales</taxon>
        <taxon>Halomonadaceae</taxon>
        <taxon>Halomonas</taxon>
    </lineage>
</organism>
<accession>A0A2N7UDL3</accession>
<proteinExistence type="predicted"/>
<protein>
    <submittedName>
        <fullName evidence="1">Uncharacterized protein</fullName>
    </submittedName>
</protein>
<sequence>MVLHGINGDGIKTLLHKALGEFFKKETSLTLQFNPVTYEKAVQQWMQAEVKEVRAVGFSPFSDRADELKGMGHKQAVLVLKPKRKESFGLLERFKKGSRTDAVEFLESHCQDLKAVVELEGKKRVFRIGGTRENPVFKLDLDDCVTVSDGVPDFEEMYDWVVEVVNELCQKVYPGQKVELCPAR</sequence>
<reference evidence="1 2" key="1">
    <citation type="submission" date="2018-01" db="EMBL/GenBank/DDBJ databases">
        <title>Halomonas endophytica sp. nov., isolated from storage liquid in the stems of Populus euphratica.</title>
        <authorList>
            <person name="Chen C."/>
        </authorList>
    </citation>
    <scope>NUCLEOTIDE SEQUENCE [LARGE SCALE GENOMIC DNA]</scope>
    <source>
        <strain evidence="1 2">BZ-SZ-XJ27</strain>
    </source>
</reference>
<dbReference type="EMBL" id="PNRG01000033">
    <property type="protein sequence ID" value="PMR78507.1"/>
    <property type="molecule type" value="Genomic_DNA"/>
</dbReference>
<name>A0A2N7UDL3_9GAMM</name>
<gene>
    <name evidence="1" type="ORF">C1H70_17345</name>
</gene>
<keyword evidence="2" id="KW-1185">Reference proteome</keyword>
<comment type="caution">
    <text evidence="1">The sequence shown here is derived from an EMBL/GenBank/DDBJ whole genome shotgun (WGS) entry which is preliminary data.</text>
</comment>
<dbReference type="AlphaFoldDB" id="A0A2N7UDL3"/>
<dbReference type="Proteomes" id="UP000235547">
    <property type="component" value="Unassembled WGS sequence"/>
</dbReference>
<evidence type="ECO:0000313" key="2">
    <source>
        <dbReference type="Proteomes" id="UP000235547"/>
    </source>
</evidence>
<evidence type="ECO:0000313" key="1">
    <source>
        <dbReference type="EMBL" id="PMR78507.1"/>
    </source>
</evidence>